<proteinExistence type="predicted"/>
<keyword evidence="1" id="KW-0472">Membrane</keyword>
<evidence type="ECO:0000313" key="2">
    <source>
        <dbReference type="EMBL" id="VTR50468.1"/>
    </source>
</evidence>
<dbReference type="EMBL" id="CABEEZ010000122">
    <property type="protein sequence ID" value="VTR50468.1"/>
    <property type="molecule type" value="Genomic_DNA"/>
</dbReference>
<keyword evidence="1" id="KW-0812">Transmembrane</keyword>
<accession>A0A4V6KTS0</accession>
<sequence length="184" mass="20746">MVTKSRRCLKAPYWPAQLNGVELYKHIRTQLWTNRSSGGHCLLAFILLGLNQHSAFDATVTNNELTRFNELFHITPWNLLPLIFLLALSVAKVPASLAIMCSALMAGIMTSFMQPQVIDRFIVEPDLASPLLAIKAVWIAMATGFQEKLRYRADRRPAVTRRYGQHVADDLADHRSGDVWHYGG</sequence>
<organism evidence="2">
    <name type="scientific">Serratia fonticola</name>
    <dbReference type="NCBI Taxonomy" id="47917"/>
    <lineage>
        <taxon>Bacteria</taxon>
        <taxon>Pseudomonadati</taxon>
        <taxon>Pseudomonadota</taxon>
        <taxon>Gammaproteobacteria</taxon>
        <taxon>Enterobacterales</taxon>
        <taxon>Yersiniaceae</taxon>
        <taxon>Serratia</taxon>
    </lineage>
</organism>
<evidence type="ECO:0000256" key="1">
    <source>
        <dbReference type="SAM" id="Phobius"/>
    </source>
</evidence>
<dbReference type="PANTHER" id="PTHR33451">
    <property type="entry name" value="MALATE-2H(+)/NA(+)-LACTATE ANTIPORTER"/>
    <property type="match status" value="1"/>
</dbReference>
<dbReference type="InterPro" id="IPR052180">
    <property type="entry name" value="NhaC_Na-H+_Antiporter"/>
</dbReference>
<dbReference type="AlphaFoldDB" id="A0A4V6KTS0"/>
<gene>
    <name evidence="2" type="ORF">NCTC12965_05981</name>
</gene>
<keyword evidence="1" id="KW-1133">Transmembrane helix</keyword>
<protein>
    <submittedName>
        <fullName evidence="2">Na+/H+ antiporter NhaC</fullName>
    </submittedName>
</protein>
<name>A0A4V6KTS0_SERFO</name>
<reference evidence="2" key="1">
    <citation type="submission" date="2019-05" db="EMBL/GenBank/DDBJ databases">
        <authorList>
            <consortium name="Pathogen Informatics"/>
        </authorList>
    </citation>
    <scope>NUCLEOTIDE SEQUENCE [LARGE SCALE GENOMIC DNA]</scope>
    <source>
        <strain evidence="2">NCTC12965</strain>
    </source>
</reference>
<dbReference type="PANTHER" id="PTHR33451:SF3">
    <property type="entry name" value="MALATE-2H(+)_NA(+)-LACTATE ANTIPORTER"/>
    <property type="match status" value="1"/>
</dbReference>
<feature type="transmembrane region" description="Helical" evidence="1">
    <location>
        <begin position="71"/>
        <end position="90"/>
    </location>
</feature>